<gene>
    <name evidence="1" type="ORF">EUU22_18365</name>
</gene>
<dbReference type="EMBL" id="SDVB01000253">
    <property type="protein sequence ID" value="RYC10041.1"/>
    <property type="molecule type" value="Genomic_DNA"/>
</dbReference>
<evidence type="ECO:0000313" key="2">
    <source>
        <dbReference type="Proteomes" id="UP000291088"/>
    </source>
</evidence>
<dbReference type="RefSeq" id="WP_129333433.1">
    <property type="nucleotide sequence ID" value="NZ_SDVB01000253.1"/>
</dbReference>
<accession>A0A4Q2SX84</accession>
<keyword evidence="2" id="KW-1185">Reference proteome</keyword>
<dbReference type="Proteomes" id="UP000291088">
    <property type="component" value="Unassembled WGS sequence"/>
</dbReference>
<name>A0A4Q2SX84_9HYPH</name>
<dbReference type="AlphaFoldDB" id="A0A4Q2SX84"/>
<organism evidence="1 2">
    <name type="scientific">Ciceribacter ferrooxidans</name>
    <dbReference type="NCBI Taxonomy" id="2509717"/>
    <lineage>
        <taxon>Bacteria</taxon>
        <taxon>Pseudomonadati</taxon>
        <taxon>Pseudomonadota</taxon>
        <taxon>Alphaproteobacteria</taxon>
        <taxon>Hyphomicrobiales</taxon>
        <taxon>Rhizobiaceae</taxon>
        <taxon>Ciceribacter</taxon>
    </lineage>
</organism>
<reference evidence="1 2" key="1">
    <citation type="submission" date="2019-01" db="EMBL/GenBank/DDBJ databases">
        <authorList>
            <person name="Deng T."/>
        </authorList>
    </citation>
    <scope>NUCLEOTIDE SEQUENCE [LARGE SCALE GENOMIC DNA]</scope>
    <source>
        <strain evidence="1 2">F8825</strain>
    </source>
</reference>
<sequence>MADRPILFSAPMVRALLDGRKTQTRRVIKPQPPEGVVRHCWFDAPLYGFTRDTDVTNDWHVARLLAYKGDRLWVKEKYRIRSWDEDGDIWITYEADGANSRRLTADDDGFFERLCAKVEKAGAETDDTGNYINIPARVLSKPSIFMPRWASRLTLIVTDVRVERLQAINERDAVAEGCLPDDTSLNPQHIGPATSIYAHLWDSINGPGAWDANPWVGAYTFTVHRCNIDRMTRGDANGR</sequence>
<evidence type="ECO:0000313" key="1">
    <source>
        <dbReference type="EMBL" id="RYC10041.1"/>
    </source>
</evidence>
<dbReference type="OrthoDB" id="72471at2"/>
<protein>
    <submittedName>
        <fullName evidence="1">Uncharacterized protein</fullName>
    </submittedName>
</protein>
<proteinExistence type="predicted"/>
<comment type="caution">
    <text evidence="1">The sequence shown here is derived from an EMBL/GenBank/DDBJ whole genome shotgun (WGS) entry which is preliminary data.</text>
</comment>